<dbReference type="AlphaFoldDB" id="A0A2N9IV74"/>
<gene>
    <name evidence="2" type="ORF">FSB_LOCUS55833</name>
</gene>
<organism evidence="2">
    <name type="scientific">Fagus sylvatica</name>
    <name type="common">Beechnut</name>
    <dbReference type="NCBI Taxonomy" id="28930"/>
    <lineage>
        <taxon>Eukaryota</taxon>
        <taxon>Viridiplantae</taxon>
        <taxon>Streptophyta</taxon>
        <taxon>Embryophyta</taxon>
        <taxon>Tracheophyta</taxon>
        <taxon>Spermatophyta</taxon>
        <taxon>Magnoliopsida</taxon>
        <taxon>eudicotyledons</taxon>
        <taxon>Gunneridae</taxon>
        <taxon>Pentapetalae</taxon>
        <taxon>rosids</taxon>
        <taxon>fabids</taxon>
        <taxon>Fagales</taxon>
        <taxon>Fagaceae</taxon>
        <taxon>Fagus</taxon>
    </lineage>
</organism>
<dbReference type="InterPro" id="IPR015661">
    <property type="entry name" value="Bub1/Mad3"/>
</dbReference>
<reference evidence="2" key="1">
    <citation type="submission" date="2018-02" db="EMBL/GenBank/DDBJ databases">
        <authorList>
            <person name="Cohen D.B."/>
            <person name="Kent A.D."/>
        </authorList>
    </citation>
    <scope>NUCLEOTIDE SEQUENCE</scope>
</reference>
<proteinExistence type="predicted"/>
<sequence>MGGDYSGLVVIYEQCVRTFWHSDRYKDDLRYLKLKVWLEYAENCGDAEIIFSFLEANEIGKSHAVYYISYALHLESKNKMKLANEFYNLGISRCITFGNAILGDCATYVLTYNTNGICGMCILGMLTTKNTDLVRKNVRPDRAHATPLAIYKDSSIVDHQPDTLKTDLNSWRTLGARAERNKENSAIPTKWTTYKVPQRPGSITGGAAASACIEVFVDEECEEMHKKNDEGVNASILQLRHGDGRDLKKETELLRENPLRNFPSNSLPR</sequence>
<dbReference type="EMBL" id="OIVN01006215">
    <property type="protein sequence ID" value="SPD27951.1"/>
    <property type="molecule type" value="Genomic_DNA"/>
</dbReference>
<dbReference type="InterPro" id="IPR013212">
    <property type="entry name" value="Mad3/Bub1_I"/>
</dbReference>
<dbReference type="GO" id="GO:0004672">
    <property type="term" value="F:protein kinase activity"/>
    <property type="evidence" value="ECO:0007669"/>
    <property type="project" value="TreeGrafter"/>
</dbReference>
<accession>A0A2N9IV74</accession>
<dbReference type="PROSITE" id="PS51489">
    <property type="entry name" value="BUB1_N"/>
    <property type="match status" value="1"/>
</dbReference>
<dbReference type="Pfam" id="PF08311">
    <property type="entry name" value="Mad3_BUB1_I"/>
    <property type="match status" value="1"/>
</dbReference>
<evidence type="ECO:0000313" key="2">
    <source>
        <dbReference type="EMBL" id="SPD27951.1"/>
    </source>
</evidence>
<dbReference type="GO" id="GO:0051754">
    <property type="term" value="P:meiotic sister chromatid cohesion, centromeric"/>
    <property type="evidence" value="ECO:0007669"/>
    <property type="project" value="TreeGrafter"/>
</dbReference>
<dbReference type="SMART" id="SM00777">
    <property type="entry name" value="Mad3_BUB1_I"/>
    <property type="match status" value="1"/>
</dbReference>
<name>A0A2N9IV74_FAGSY</name>
<protein>
    <recommendedName>
        <fullName evidence="1">BUB1 N-terminal domain-containing protein</fullName>
    </recommendedName>
</protein>
<dbReference type="GO" id="GO:0007094">
    <property type="term" value="P:mitotic spindle assembly checkpoint signaling"/>
    <property type="evidence" value="ECO:0007669"/>
    <property type="project" value="InterPro"/>
</dbReference>
<dbReference type="Gene3D" id="1.25.40.430">
    <property type="match status" value="1"/>
</dbReference>
<feature type="domain" description="BUB1 N-terminal" evidence="1">
    <location>
        <begin position="1"/>
        <end position="143"/>
    </location>
</feature>
<dbReference type="PANTHER" id="PTHR14030">
    <property type="entry name" value="MITOTIC CHECKPOINT SERINE/THREONINE-PROTEIN KINASE BUB1"/>
    <property type="match status" value="1"/>
</dbReference>
<dbReference type="PANTHER" id="PTHR14030:SF19">
    <property type="entry name" value="MITOTIC SPINDLE CHECKPOINT PROTEIN BUBR1"/>
    <property type="match status" value="1"/>
</dbReference>
<evidence type="ECO:0000259" key="1">
    <source>
        <dbReference type="PROSITE" id="PS51489"/>
    </source>
</evidence>